<feature type="region of interest" description="Disordered" evidence="12">
    <location>
        <begin position="289"/>
        <end position="335"/>
    </location>
</feature>
<dbReference type="AlphaFoldDB" id="A0A0D0TYH9"/>
<organism evidence="14 15">
    <name type="scientific">Cryptococcus deuterogattii Ram5</name>
    <dbReference type="NCBI Taxonomy" id="1296110"/>
    <lineage>
        <taxon>Eukaryota</taxon>
        <taxon>Fungi</taxon>
        <taxon>Dikarya</taxon>
        <taxon>Basidiomycota</taxon>
        <taxon>Agaricomycotina</taxon>
        <taxon>Tremellomycetes</taxon>
        <taxon>Tremellales</taxon>
        <taxon>Cryptococcaceae</taxon>
        <taxon>Cryptococcus</taxon>
        <taxon>Cryptococcus gattii species complex</taxon>
    </lineage>
</organism>
<keyword evidence="6 11" id="KW-0694">RNA-binding</keyword>
<feature type="compositionally biased region" description="Low complexity" evidence="12">
    <location>
        <begin position="289"/>
        <end position="312"/>
    </location>
</feature>
<dbReference type="PANTHER" id="PTHR12581:SF0">
    <property type="entry name" value="KRR1 SMALL SUBUNIT PROCESSOME COMPONENT HOMOLOG"/>
    <property type="match status" value="1"/>
</dbReference>
<evidence type="ECO:0000256" key="6">
    <source>
        <dbReference type="ARBA" id="ARBA00022884"/>
    </source>
</evidence>
<feature type="domain" description="K Homology" evidence="13">
    <location>
        <begin position="144"/>
        <end position="214"/>
    </location>
</feature>
<comment type="subcellular location">
    <subcellularLocation>
        <location evidence="1 11">Nucleus</location>
        <location evidence="1 11">Nucleolus</location>
    </subcellularLocation>
</comment>
<dbReference type="EMBL" id="KN847901">
    <property type="protein sequence ID" value="KIR40963.1"/>
    <property type="molecule type" value="Genomic_DNA"/>
</dbReference>
<keyword evidence="8 11" id="KW-0687">Ribonucleoprotein</keyword>
<proteinExistence type="inferred from homology"/>
<accession>A0A0D0TYH9</accession>
<dbReference type="SUPFAM" id="SSF54791">
    <property type="entry name" value="Eukaryotic type KH-domain (KH-domain type I)"/>
    <property type="match status" value="1"/>
</dbReference>
<keyword evidence="5 11" id="KW-0698">rRNA processing</keyword>
<reference evidence="14 15" key="1">
    <citation type="submission" date="2015-01" db="EMBL/GenBank/DDBJ databases">
        <title>The Genome Sequence of Cryptococcus gattii Ram5.</title>
        <authorList>
            <consortium name="The Broad Institute Genomics Platform"/>
            <person name="Cuomo C."/>
            <person name="Litvintseva A."/>
            <person name="Chen Y."/>
            <person name="Heitman J."/>
            <person name="Sun S."/>
            <person name="Springer D."/>
            <person name="Dromer F."/>
            <person name="Young S."/>
            <person name="Zeng Q."/>
            <person name="Gargeya S."/>
            <person name="Abouelleil A."/>
            <person name="Alvarado L."/>
            <person name="Chapman S.B."/>
            <person name="Gainer-Dewar J."/>
            <person name="Goldberg J."/>
            <person name="Griggs A."/>
            <person name="Gujja S."/>
            <person name="Hansen M."/>
            <person name="Howarth C."/>
            <person name="Imamovic A."/>
            <person name="Larimer J."/>
            <person name="Murphy C."/>
            <person name="Naylor J."/>
            <person name="Pearson M."/>
            <person name="Priest M."/>
            <person name="Roberts A."/>
            <person name="Saif S."/>
            <person name="Shea T."/>
            <person name="Sykes S."/>
            <person name="Wortman J."/>
            <person name="Nusbaum C."/>
            <person name="Birren B."/>
        </authorList>
    </citation>
    <scope>NUCLEOTIDE SEQUENCE [LARGE SCALE GENOMIC DNA]</scope>
    <source>
        <strain evidence="14 15">Ram5</strain>
    </source>
</reference>
<dbReference type="CDD" id="cd22393">
    <property type="entry name" value="KH-I_KRR1_rpt1"/>
    <property type="match status" value="1"/>
</dbReference>
<comment type="subunit">
    <text evidence="10">Component of the ribosomal small subunit (SSU) processome composed of at least 40 protein subunits and snoRNA U3. Interacts with snoRNA U3. Interacts with MPP10, KRI1 and with ribosomal proteins RPS1A, RPS4A, RPS4B, RPS8A, RPS8B, RPS11A, RPS11B, RPS13, RPS24, RPS25, RPL4A, RPL7B, RPL8, RPL23, RPL25 and RPL28.</text>
</comment>
<evidence type="ECO:0000256" key="5">
    <source>
        <dbReference type="ARBA" id="ARBA00022552"/>
    </source>
</evidence>
<dbReference type="PIRSF" id="PIRSF006515">
    <property type="entry name" value="KRR1"/>
    <property type="match status" value="1"/>
</dbReference>
<dbReference type="InterPro" id="IPR048548">
    <property type="entry name" value="KRR1-like_KH2"/>
</dbReference>
<dbReference type="SMART" id="SM00322">
    <property type="entry name" value="KH"/>
    <property type="match status" value="1"/>
</dbReference>
<evidence type="ECO:0000256" key="3">
    <source>
        <dbReference type="ARBA" id="ARBA00017405"/>
    </source>
</evidence>
<dbReference type="Pfam" id="PF17903">
    <property type="entry name" value="KH_KRR1_1st"/>
    <property type="match status" value="1"/>
</dbReference>
<dbReference type="InterPro" id="IPR048550">
    <property type="entry name" value="KRR1-like_KH1_euk"/>
</dbReference>
<evidence type="ECO:0000256" key="7">
    <source>
        <dbReference type="ARBA" id="ARBA00023242"/>
    </source>
</evidence>
<evidence type="ECO:0000256" key="11">
    <source>
        <dbReference type="PIRNR" id="PIRNR006515"/>
    </source>
</evidence>
<dbReference type="Proteomes" id="UP000053392">
    <property type="component" value="Unassembled WGS sequence"/>
</dbReference>
<comment type="function">
    <text evidence="9">Required for 40S ribosome biogenesis. Involved in nucleolar processing of pre-18S ribosomal RNA and ribosome assembly. Essential for vegetative growth.</text>
</comment>
<evidence type="ECO:0000256" key="4">
    <source>
        <dbReference type="ARBA" id="ARBA00022517"/>
    </source>
</evidence>
<gene>
    <name evidence="14" type="ORF">I313_02909</name>
</gene>
<dbReference type="Pfam" id="PF21800">
    <property type="entry name" value="KH_KRR1_2nd"/>
    <property type="match status" value="1"/>
</dbReference>
<evidence type="ECO:0000256" key="9">
    <source>
        <dbReference type="ARBA" id="ARBA00024668"/>
    </source>
</evidence>
<name>A0A0D0TYH9_9TREE</name>
<dbReference type="GO" id="GO:0006364">
    <property type="term" value="P:rRNA processing"/>
    <property type="evidence" value="ECO:0007669"/>
    <property type="project" value="UniProtKB-KW"/>
</dbReference>
<feature type="region of interest" description="Disordered" evidence="12">
    <location>
        <begin position="381"/>
        <end position="403"/>
    </location>
</feature>
<evidence type="ECO:0000259" key="13">
    <source>
        <dbReference type="SMART" id="SM00322"/>
    </source>
</evidence>
<dbReference type="OrthoDB" id="441223at2759"/>
<dbReference type="FunFam" id="3.30.1370.10:FF:000014">
    <property type="entry name" value="KRR1 small subunit processome component"/>
    <property type="match status" value="1"/>
</dbReference>
<keyword evidence="7 11" id="KW-0539">Nucleus</keyword>
<protein>
    <recommendedName>
        <fullName evidence="3 11">KRR1 small subunit processome component</fullName>
    </recommendedName>
    <alternativeName>
        <fullName evidence="11">KRR-R motif-containing protein 1</fullName>
    </alternativeName>
</protein>
<dbReference type="InterPro" id="IPR048549">
    <property type="entry name" value="KRR1-like_KH2_euk"/>
</dbReference>
<dbReference type="GO" id="GO:0003723">
    <property type="term" value="F:RNA binding"/>
    <property type="evidence" value="ECO:0007669"/>
    <property type="project" value="UniProtKB-KW"/>
</dbReference>
<dbReference type="FunFam" id="3.30.1370.10:FF:000011">
    <property type="entry name" value="KRR1 small subunit processome component"/>
    <property type="match status" value="1"/>
</dbReference>
<evidence type="ECO:0000256" key="12">
    <source>
        <dbReference type="SAM" id="MobiDB-lite"/>
    </source>
</evidence>
<dbReference type="InterPro" id="IPR004087">
    <property type="entry name" value="KH_dom"/>
</dbReference>
<dbReference type="PANTHER" id="PTHR12581">
    <property type="entry name" value="HIV-1 REV BINDING PROTEIN 2, 3"/>
    <property type="match status" value="1"/>
</dbReference>
<evidence type="ECO:0000313" key="14">
    <source>
        <dbReference type="EMBL" id="KIR40963.1"/>
    </source>
</evidence>
<dbReference type="InterPro" id="IPR024166">
    <property type="entry name" value="rRNA_assembly_KRR1"/>
</dbReference>
<dbReference type="InterPro" id="IPR041174">
    <property type="entry name" value="KRR1-like_KH1"/>
</dbReference>
<comment type="similarity">
    <text evidence="2 11">Belongs to the KRR1 family.</text>
</comment>
<evidence type="ECO:0000256" key="8">
    <source>
        <dbReference type="ARBA" id="ARBA00023274"/>
    </source>
</evidence>
<dbReference type="GO" id="GO:0032040">
    <property type="term" value="C:small-subunit processome"/>
    <property type="evidence" value="ECO:0007669"/>
    <property type="project" value="TreeGrafter"/>
</dbReference>
<evidence type="ECO:0000313" key="15">
    <source>
        <dbReference type="Proteomes" id="UP000053392"/>
    </source>
</evidence>
<dbReference type="HOGENOM" id="CLU_040185_0_2_1"/>
<feature type="region of interest" description="Disordered" evidence="12">
    <location>
        <begin position="1"/>
        <end position="36"/>
    </location>
</feature>
<dbReference type="InterPro" id="IPR036612">
    <property type="entry name" value="KH_dom_type_1_sf"/>
</dbReference>
<dbReference type="Gene3D" id="3.30.1370.10">
    <property type="entry name" value="K Homology domain, type 1"/>
    <property type="match status" value="2"/>
</dbReference>
<evidence type="ECO:0000256" key="10">
    <source>
        <dbReference type="ARBA" id="ARBA00025908"/>
    </source>
</evidence>
<evidence type="ECO:0000256" key="2">
    <source>
        <dbReference type="ARBA" id="ARBA00009344"/>
    </source>
</evidence>
<evidence type="ECO:0000256" key="1">
    <source>
        <dbReference type="ARBA" id="ARBA00004604"/>
    </source>
</evidence>
<keyword evidence="15" id="KW-1185">Reference proteome</keyword>
<dbReference type="CDD" id="cd22394">
    <property type="entry name" value="KH-I_KRR1_rpt2"/>
    <property type="match status" value="1"/>
</dbReference>
<keyword evidence="4 11" id="KW-0690">Ribosome biogenesis</keyword>
<sequence>MSSKNQKRKAADIPEDTNEVQDKNKRHRKDKPWDTDDIDHWAVEEYKAPNPEAHKPFLEESSFALLFPKYREPYLRSVWSSITSALEAYGLACELDLVQGKMTVKTTRKTWDPYIVFKGRDLLKLLARGVNAPQAIKILEDGIACDIIKIGGIVRNKERFVKRRQRIVGPNGSTLKAIELLTECYVLVQGNTVSVMGSYKGLKEVRRIILDCMNNIHPIYRIKELMIRRELAKDPKLANENWDRFLPSKYIFVICFSPHTSKNAALEREAASASSANANHIPLGTSSISASAPAPAPVTVPASISAPTTSSTEMKEKKKKKTYTPFPPPQQPSKLDLQLASGEYFLKPKEKEAIDKRKKMEKQKEVAHERRAVREEAFVAPPEKREETVEERRKKRRKAEEFM</sequence>